<organism evidence="4 5">
    <name type="scientific">Kineosphaera limosa NBRC 100340</name>
    <dbReference type="NCBI Taxonomy" id="1184609"/>
    <lineage>
        <taxon>Bacteria</taxon>
        <taxon>Bacillati</taxon>
        <taxon>Actinomycetota</taxon>
        <taxon>Actinomycetes</taxon>
        <taxon>Micrococcales</taxon>
        <taxon>Dermatophilaceae</taxon>
        <taxon>Kineosphaera</taxon>
    </lineage>
</organism>
<evidence type="ECO:0000256" key="2">
    <source>
        <dbReference type="SAM" id="MobiDB-lite"/>
    </source>
</evidence>
<dbReference type="InterPro" id="IPR050300">
    <property type="entry name" value="GDXG_lipolytic_enzyme"/>
</dbReference>
<dbReference type="GO" id="GO:0016787">
    <property type="term" value="F:hydrolase activity"/>
    <property type="evidence" value="ECO:0007669"/>
    <property type="project" value="UniProtKB-KW"/>
</dbReference>
<gene>
    <name evidence="4" type="primary">her</name>
    <name evidence="4" type="ORF">KILIM_015_00960</name>
</gene>
<sequence>MTTEPTTEPTIDPTGTTSAPTIAPPFDPELAGALEAILEFLPRMSDEALPALRAFSTDGMPGVEPFDLTAGGAVTVQELSVPGPEGAPDLTLLVLKPSTGTGPWPCIYATHGGGMIMGDRRMEVPNFLPVVAEGLAVLVSVEYRLAPEHPDPAPIEDCYAGLVWVARNAASLSIDPDRLLVGGTSAGGGLAAGLALMARDRGFPTVTHQILTCPMLDDRFETRSSRMLDGQGVWDRNDNTYGWTALLGDRRGGSDVSIYAAPARATDLSGLPTTYLDCGSSETFRDEILDYAGRLSEAGVTVDLHMWGGAFHGFDAMAPYAGISQASQAVRQEFIRRALAG</sequence>
<accession>K6X883</accession>
<dbReference type="RefSeq" id="WP_006591566.1">
    <property type="nucleotide sequence ID" value="NZ_BAHD01000015.1"/>
</dbReference>
<dbReference type="PANTHER" id="PTHR48081:SF8">
    <property type="entry name" value="ALPHA_BETA HYDROLASE FOLD-3 DOMAIN-CONTAINING PROTEIN-RELATED"/>
    <property type="match status" value="1"/>
</dbReference>
<feature type="domain" description="Alpha/beta hydrolase fold-3" evidence="3">
    <location>
        <begin position="110"/>
        <end position="314"/>
    </location>
</feature>
<comment type="caution">
    <text evidence="4">The sequence shown here is derived from an EMBL/GenBank/DDBJ whole genome shotgun (WGS) entry which is preliminary data.</text>
</comment>
<dbReference type="Gene3D" id="3.40.50.1820">
    <property type="entry name" value="alpha/beta hydrolase"/>
    <property type="match status" value="1"/>
</dbReference>
<proteinExistence type="predicted"/>
<feature type="compositionally biased region" description="Low complexity" evidence="2">
    <location>
        <begin position="1"/>
        <end position="17"/>
    </location>
</feature>
<keyword evidence="5" id="KW-1185">Reference proteome</keyword>
<dbReference type="Pfam" id="PF07859">
    <property type="entry name" value="Abhydrolase_3"/>
    <property type="match status" value="1"/>
</dbReference>
<keyword evidence="1" id="KW-0378">Hydrolase</keyword>
<dbReference type="EMBL" id="BAHD01000015">
    <property type="protein sequence ID" value="GAB95034.1"/>
    <property type="molecule type" value="Genomic_DNA"/>
</dbReference>
<evidence type="ECO:0000313" key="5">
    <source>
        <dbReference type="Proteomes" id="UP000008366"/>
    </source>
</evidence>
<dbReference type="STRING" id="1184609.KILIM_015_00960"/>
<dbReference type="AlphaFoldDB" id="K6X883"/>
<dbReference type="OrthoDB" id="9803828at2"/>
<dbReference type="eggNOG" id="COG0657">
    <property type="taxonomic scope" value="Bacteria"/>
</dbReference>
<reference evidence="4 5" key="1">
    <citation type="submission" date="2012-08" db="EMBL/GenBank/DDBJ databases">
        <title>Whole genome shotgun sequence of Kineosphaera limosa NBRC 100340.</title>
        <authorList>
            <person name="Yoshida I."/>
            <person name="Isaki S."/>
            <person name="Hosoyama A."/>
            <person name="Tsuchikane K."/>
            <person name="Katsumata H."/>
            <person name="Ando Y."/>
            <person name="Ohji S."/>
            <person name="Hamada M."/>
            <person name="Tamura T."/>
            <person name="Yamazoe A."/>
            <person name="Yamazaki S."/>
            <person name="Fujita N."/>
        </authorList>
    </citation>
    <scope>NUCLEOTIDE SEQUENCE [LARGE SCALE GENOMIC DNA]</scope>
    <source>
        <strain evidence="4 5">NBRC 100340</strain>
    </source>
</reference>
<dbReference type="InterPro" id="IPR013094">
    <property type="entry name" value="AB_hydrolase_3"/>
</dbReference>
<name>K6X883_9MICO</name>
<dbReference type="PANTHER" id="PTHR48081">
    <property type="entry name" value="AB HYDROLASE SUPERFAMILY PROTEIN C4A8.06C"/>
    <property type="match status" value="1"/>
</dbReference>
<evidence type="ECO:0000256" key="1">
    <source>
        <dbReference type="ARBA" id="ARBA00022801"/>
    </source>
</evidence>
<dbReference type="SUPFAM" id="SSF53474">
    <property type="entry name" value="alpha/beta-Hydrolases"/>
    <property type="match status" value="1"/>
</dbReference>
<feature type="region of interest" description="Disordered" evidence="2">
    <location>
        <begin position="1"/>
        <end position="24"/>
    </location>
</feature>
<dbReference type="InterPro" id="IPR029058">
    <property type="entry name" value="AB_hydrolase_fold"/>
</dbReference>
<dbReference type="Proteomes" id="UP000008366">
    <property type="component" value="Unassembled WGS sequence"/>
</dbReference>
<protein>
    <submittedName>
        <fullName evidence="4">Heroin esterase</fullName>
    </submittedName>
</protein>
<evidence type="ECO:0000259" key="3">
    <source>
        <dbReference type="Pfam" id="PF07859"/>
    </source>
</evidence>
<evidence type="ECO:0000313" key="4">
    <source>
        <dbReference type="EMBL" id="GAB95034.1"/>
    </source>
</evidence>